<dbReference type="Proteomes" id="UP000242525">
    <property type="component" value="Unassembled WGS sequence"/>
</dbReference>
<comment type="caution">
    <text evidence="1">The sequence shown here is derived from an EMBL/GenBank/DDBJ whole genome shotgun (WGS) entry which is preliminary data.</text>
</comment>
<keyword evidence="2" id="KW-1185">Reference proteome</keyword>
<dbReference type="PANTHER" id="PTHR36987">
    <property type="entry name" value="NADH DEHYDROGENASE [UBIQUINONE] 1 BETA SUBCOMPLEX SUBUNIT 2-LIKE"/>
    <property type="match status" value="1"/>
</dbReference>
<sequence>MAGGYTRFGPLPKPHVSRIHNFISKGLGATMWFWIFYRVREDGGVMLGLRHPWDHGSGHHEVEDVKEEH</sequence>
<organism evidence="1 2">
    <name type="scientific">Geotrichum candidum</name>
    <name type="common">Oospora lactis</name>
    <name type="synonym">Dipodascus geotrichum</name>
    <dbReference type="NCBI Taxonomy" id="1173061"/>
    <lineage>
        <taxon>Eukaryota</taxon>
        <taxon>Fungi</taxon>
        <taxon>Dikarya</taxon>
        <taxon>Ascomycota</taxon>
        <taxon>Saccharomycotina</taxon>
        <taxon>Dipodascomycetes</taxon>
        <taxon>Dipodascales</taxon>
        <taxon>Dipodascaceae</taxon>
        <taxon>Geotrichum</taxon>
    </lineage>
</organism>
<evidence type="ECO:0008006" key="3">
    <source>
        <dbReference type="Google" id="ProtNLM"/>
    </source>
</evidence>
<reference evidence="1" key="1">
    <citation type="submission" date="2014-03" db="EMBL/GenBank/DDBJ databases">
        <authorList>
            <person name="Casaregola S."/>
        </authorList>
    </citation>
    <scope>NUCLEOTIDE SEQUENCE [LARGE SCALE GENOMIC DNA]</scope>
    <source>
        <strain evidence="1">CLIB 918</strain>
    </source>
</reference>
<name>A0A0J9XB57_GEOCN</name>
<dbReference type="OrthoDB" id="531564at2759"/>
<dbReference type="PANTHER" id="PTHR36987:SF1">
    <property type="entry name" value="NADH DEHYDROGENASE [UBIQUINONE] 1 BETA SUBCOMPLEX SUBUNIT 2"/>
    <property type="match status" value="1"/>
</dbReference>
<dbReference type="GO" id="GO:0045271">
    <property type="term" value="C:respiratory chain complex I"/>
    <property type="evidence" value="ECO:0007669"/>
    <property type="project" value="InterPro"/>
</dbReference>
<dbReference type="GO" id="GO:0005743">
    <property type="term" value="C:mitochondrial inner membrane"/>
    <property type="evidence" value="ECO:0007669"/>
    <property type="project" value="InterPro"/>
</dbReference>
<gene>
    <name evidence="1" type="ORF">BN980_GECA08s00362g</name>
</gene>
<protein>
    <recommendedName>
        <fullName evidence="3">NADH dehydrogenase [ubiquinone] 1 beta subcomplex subunit 2</fullName>
    </recommendedName>
</protein>
<accession>A0A0J9XB57</accession>
<evidence type="ECO:0000313" key="2">
    <source>
        <dbReference type="Proteomes" id="UP000242525"/>
    </source>
</evidence>
<dbReference type="STRING" id="1173061.A0A0J9XB57"/>
<dbReference type="AlphaFoldDB" id="A0A0J9XB57"/>
<proteinExistence type="predicted"/>
<dbReference type="EMBL" id="CCBN010000008">
    <property type="protein sequence ID" value="CDO54514.1"/>
    <property type="molecule type" value="Genomic_DNA"/>
</dbReference>
<evidence type="ECO:0000313" key="1">
    <source>
        <dbReference type="EMBL" id="CDO54514.1"/>
    </source>
</evidence>
<dbReference type="InterPro" id="IPR044980">
    <property type="entry name" value="NDUFB2_plant/fungi"/>
</dbReference>